<keyword evidence="1" id="KW-1133">Transmembrane helix</keyword>
<reference evidence="5" key="1">
    <citation type="submission" date="2016-10" db="EMBL/GenBank/DDBJ databases">
        <authorList>
            <person name="Varghese N."/>
            <person name="Submissions S."/>
        </authorList>
    </citation>
    <scope>NUCLEOTIDE SEQUENCE [LARGE SCALE GENOMIC DNA]</scope>
    <source>
        <strain evidence="5">DSM 19110</strain>
    </source>
</reference>
<dbReference type="Pfam" id="PF16344">
    <property type="entry name" value="FecR_C"/>
    <property type="match status" value="1"/>
</dbReference>
<name>A0A1G9MPW2_9SPHI</name>
<evidence type="ECO:0000259" key="3">
    <source>
        <dbReference type="Pfam" id="PF16344"/>
    </source>
</evidence>
<dbReference type="Gene3D" id="3.55.50.30">
    <property type="match status" value="1"/>
</dbReference>
<dbReference type="PANTHER" id="PTHR30273">
    <property type="entry name" value="PERIPLASMIC SIGNAL SENSOR AND SIGMA FACTOR ACTIVATOR FECR-RELATED"/>
    <property type="match status" value="1"/>
</dbReference>
<dbReference type="PIRSF" id="PIRSF018266">
    <property type="entry name" value="FecR"/>
    <property type="match status" value="1"/>
</dbReference>
<organism evidence="4 5">
    <name type="scientific">Pedobacter steynii</name>
    <dbReference type="NCBI Taxonomy" id="430522"/>
    <lineage>
        <taxon>Bacteria</taxon>
        <taxon>Pseudomonadati</taxon>
        <taxon>Bacteroidota</taxon>
        <taxon>Sphingobacteriia</taxon>
        <taxon>Sphingobacteriales</taxon>
        <taxon>Sphingobacteriaceae</taxon>
        <taxon>Pedobacter</taxon>
    </lineage>
</organism>
<evidence type="ECO:0000256" key="1">
    <source>
        <dbReference type="SAM" id="Phobius"/>
    </source>
</evidence>
<dbReference type="InterPro" id="IPR012373">
    <property type="entry name" value="Ferrdict_sens_TM"/>
</dbReference>
<keyword evidence="1" id="KW-0812">Transmembrane</keyword>
<dbReference type="InterPro" id="IPR032508">
    <property type="entry name" value="FecR_C"/>
</dbReference>
<keyword evidence="1" id="KW-0472">Membrane</keyword>
<feature type="domain" description="FecR protein" evidence="2">
    <location>
        <begin position="115"/>
        <end position="207"/>
    </location>
</feature>
<feature type="domain" description="Protein FecR C-terminal" evidence="3">
    <location>
        <begin position="252"/>
        <end position="320"/>
    </location>
</feature>
<dbReference type="FunFam" id="2.60.120.1440:FF:000001">
    <property type="entry name" value="Putative anti-sigma factor"/>
    <property type="match status" value="1"/>
</dbReference>
<dbReference type="EMBL" id="FNGY01000002">
    <property type="protein sequence ID" value="SDL75937.1"/>
    <property type="molecule type" value="Genomic_DNA"/>
</dbReference>
<dbReference type="InterPro" id="IPR006860">
    <property type="entry name" value="FecR"/>
</dbReference>
<keyword evidence="5" id="KW-1185">Reference proteome</keyword>
<evidence type="ECO:0000313" key="5">
    <source>
        <dbReference type="Proteomes" id="UP000183200"/>
    </source>
</evidence>
<feature type="transmembrane region" description="Helical" evidence="1">
    <location>
        <begin position="80"/>
        <end position="98"/>
    </location>
</feature>
<sequence>MMKNTEVLALLEKYRERKCSEQELAFLNRWYEDRDVNGIATLSETEFKEDLLYIAAGLPLHIPVIHEVPLVNKRKLWPQFRTVAAAAILLIGVFLYLYSPFFGKQDRSAQLIALNVPADQQRQLTLADGSTIWINAGSKVEYPKQFDGKTREIYLSGEAYFDIKHDPSKPFIIHTGKVRTTVLGTAFNIKEDPNSHRVTVTVTQGKVSVANGREVLGIVTPNQQISFNTTNNKYTLANVDAQKAIEWQKKDLYFNDISFADAAIKLGQRFNVKISFENEKIGACRFTGTALNGENLDQILKVICSFNNASYQTQADGRILIKGEGCEN</sequence>
<dbReference type="Proteomes" id="UP000183200">
    <property type="component" value="Unassembled WGS sequence"/>
</dbReference>
<dbReference type="Gene3D" id="2.60.120.1440">
    <property type="match status" value="1"/>
</dbReference>
<dbReference type="PANTHER" id="PTHR30273:SF2">
    <property type="entry name" value="PROTEIN FECR"/>
    <property type="match status" value="1"/>
</dbReference>
<accession>A0A1G9MPW2</accession>
<dbReference type="GO" id="GO:0016989">
    <property type="term" value="F:sigma factor antagonist activity"/>
    <property type="evidence" value="ECO:0007669"/>
    <property type="project" value="TreeGrafter"/>
</dbReference>
<dbReference type="RefSeq" id="WP_172664848.1">
    <property type="nucleotide sequence ID" value="NZ_FNGY01000002.1"/>
</dbReference>
<proteinExistence type="predicted"/>
<dbReference type="Pfam" id="PF04773">
    <property type="entry name" value="FecR"/>
    <property type="match status" value="1"/>
</dbReference>
<evidence type="ECO:0000313" key="4">
    <source>
        <dbReference type="EMBL" id="SDL75937.1"/>
    </source>
</evidence>
<gene>
    <name evidence="4" type="ORF">SAMN05421820_10275</name>
</gene>
<protein>
    <submittedName>
        <fullName evidence="4">Ferric-dicitrate binding protein FerR, regulates iron transport through sigma-19</fullName>
    </submittedName>
</protein>
<dbReference type="AlphaFoldDB" id="A0A1G9MPW2"/>
<evidence type="ECO:0000259" key="2">
    <source>
        <dbReference type="Pfam" id="PF04773"/>
    </source>
</evidence>